<dbReference type="Proteomes" id="UP001165653">
    <property type="component" value="Unassembled WGS sequence"/>
</dbReference>
<evidence type="ECO:0000256" key="2">
    <source>
        <dbReference type="ARBA" id="ARBA00006751"/>
    </source>
</evidence>
<dbReference type="NCBIfam" id="TIGR01697">
    <property type="entry name" value="PNPH-PUNA-XAPA"/>
    <property type="match status" value="1"/>
</dbReference>
<comment type="caution">
    <text evidence="8">The sequence shown here is derived from an EMBL/GenBank/DDBJ whole genome shotgun (WGS) entry which is preliminary data.</text>
</comment>
<dbReference type="InterPro" id="IPR011268">
    <property type="entry name" value="Purine_phosphorylase"/>
</dbReference>
<gene>
    <name evidence="8" type="ORF">OJ996_24760</name>
</gene>
<evidence type="ECO:0000256" key="4">
    <source>
        <dbReference type="ARBA" id="ARBA00022676"/>
    </source>
</evidence>
<dbReference type="CDD" id="cd09009">
    <property type="entry name" value="PNP-EcPNPII_like"/>
    <property type="match status" value="1"/>
</dbReference>
<dbReference type="EMBL" id="JAPDDR010000019">
    <property type="protein sequence ID" value="MCW1916823.1"/>
    <property type="molecule type" value="Genomic_DNA"/>
</dbReference>
<organism evidence="8 9">
    <name type="scientific">Luteolibacter rhizosphaerae</name>
    <dbReference type="NCBI Taxonomy" id="2989719"/>
    <lineage>
        <taxon>Bacteria</taxon>
        <taxon>Pseudomonadati</taxon>
        <taxon>Verrucomicrobiota</taxon>
        <taxon>Verrucomicrobiia</taxon>
        <taxon>Verrucomicrobiales</taxon>
        <taxon>Verrucomicrobiaceae</taxon>
        <taxon>Luteolibacter</taxon>
    </lineage>
</organism>
<dbReference type="NCBIfam" id="NF006054">
    <property type="entry name" value="PRK08202.1"/>
    <property type="match status" value="1"/>
</dbReference>
<evidence type="ECO:0000259" key="7">
    <source>
        <dbReference type="Pfam" id="PF01048"/>
    </source>
</evidence>
<keyword evidence="4 8" id="KW-0328">Glycosyltransferase</keyword>
<dbReference type="InterPro" id="IPR000845">
    <property type="entry name" value="Nucleoside_phosphorylase_d"/>
</dbReference>
<dbReference type="Gene3D" id="3.40.50.1580">
    <property type="entry name" value="Nucleoside phosphorylase domain"/>
    <property type="match status" value="1"/>
</dbReference>
<dbReference type="Pfam" id="PF01048">
    <property type="entry name" value="PNP_UDP_1"/>
    <property type="match status" value="1"/>
</dbReference>
<evidence type="ECO:0000313" key="8">
    <source>
        <dbReference type="EMBL" id="MCW1916823.1"/>
    </source>
</evidence>
<evidence type="ECO:0000256" key="1">
    <source>
        <dbReference type="ARBA" id="ARBA00005058"/>
    </source>
</evidence>
<evidence type="ECO:0000256" key="3">
    <source>
        <dbReference type="ARBA" id="ARBA00011886"/>
    </source>
</evidence>
<dbReference type="RefSeq" id="WP_264516435.1">
    <property type="nucleotide sequence ID" value="NZ_JAPDDR010000019.1"/>
</dbReference>
<comment type="similarity">
    <text evidence="2">Belongs to the PNP/MTAP phosphorylase family.</text>
</comment>
<accession>A0ABT3GAF5</accession>
<dbReference type="EC" id="2.4.2.1" evidence="3"/>
<dbReference type="InterPro" id="IPR035994">
    <property type="entry name" value="Nucleoside_phosphorylase_sf"/>
</dbReference>
<dbReference type="PIRSF" id="PIRSF000477">
    <property type="entry name" value="PurNPase"/>
    <property type="match status" value="1"/>
</dbReference>
<dbReference type="SUPFAM" id="SSF53167">
    <property type="entry name" value="Purine and uridine phosphorylases"/>
    <property type="match status" value="1"/>
</dbReference>
<dbReference type="PANTHER" id="PTHR11904">
    <property type="entry name" value="METHYLTHIOADENOSINE/PURINE NUCLEOSIDE PHOSPHORYLASE"/>
    <property type="match status" value="1"/>
</dbReference>
<evidence type="ECO:0000256" key="5">
    <source>
        <dbReference type="ARBA" id="ARBA00022679"/>
    </source>
</evidence>
<proteinExistence type="inferred from homology"/>
<dbReference type="GO" id="GO:0004731">
    <property type="term" value="F:purine-nucleoside phosphorylase activity"/>
    <property type="evidence" value="ECO:0007669"/>
    <property type="project" value="UniProtKB-EC"/>
</dbReference>
<comment type="pathway">
    <text evidence="1">Purine metabolism; purine nucleoside salvage.</text>
</comment>
<reference evidence="8" key="1">
    <citation type="submission" date="2022-10" db="EMBL/GenBank/DDBJ databases">
        <title>Luteolibacter sp. GHJ8, whole genome shotgun sequencing project.</title>
        <authorList>
            <person name="Zhao G."/>
            <person name="Shen L."/>
        </authorList>
    </citation>
    <scope>NUCLEOTIDE SEQUENCE</scope>
    <source>
        <strain evidence="8">GHJ8</strain>
    </source>
</reference>
<sequence>MQDLIGIVLGSGLGPLADRVAVDRSVGFAEVDLPVSKVKGHAGRFLFGRLGSRQVIVMQGRVHLYEGHDAKALTAGVRWMHSQGVQHLILTNAAGTLDPAMSPGTWMMLSDHLNLTGTSPLEGGPNFVDMTEVYDGSARESFRQLAATQGMELHEGVYAGLRGPQYETPAEIRMLRTLGADAVGMSTVLEALQARALGVKVSAFSCLTNWAAGLSPTTLDHAEVIETGAAAAASMMSLLEAWCVA</sequence>
<evidence type="ECO:0000313" key="9">
    <source>
        <dbReference type="Proteomes" id="UP001165653"/>
    </source>
</evidence>
<keyword evidence="5 8" id="KW-0808">Transferase</keyword>
<evidence type="ECO:0000256" key="6">
    <source>
        <dbReference type="ARBA" id="ARBA00031036"/>
    </source>
</evidence>
<feature type="domain" description="Nucleoside phosphorylase" evidence="7">
    <location>
        <begin position="5"/>
        <end position="241"/>
    </location>
</feature>
<keyword evidence="9" id="KW-1185">Reference proteome</keyword>
<protein>
    <recommendedName>
        <fullName evidence="3">purine-nucleoside phosphorylase</fullName>
        <ecNumber evidence="3">2.4.2.1</ecNumber>
    </recommendedName>
    <alternativeName>
        <fullName evidence="6">Inosine-guanosine phosphorylase</fullName>
    </alternativeName>
</protein>
<dbReference type="PANTHER" id="PTHR11904:SF9">
    <property type="entry name" value="PURINE NUCLEOSIDE PHOSPHORYLASE-RELATED"/>
    <property type="match status" value="1"/>
</dbReference>
<name>A0ABT3GAF5_9BACT</name>